<feature type="transmembrane region" description="Helical" evidence="8">
    <location>
        <begin position="61"/>
        <end position="84"/>
    </location>
</feature>
<protein>
    <submittedName>
        <fullName evidence="10">Glycosyltransferase family 39 protein</fullName>
        <ecNumber evidence="10">2.4.-.-</ecNumber>
    </submittedName>
</protein>
<evidence type="ECO:0000256" key="7">
    <source>
        <dbReference type="ARBA" id="ARBA00023136"/>
    </source>
</evidence>
<evidence type="ECO:0000256" key="5">
    <source>
        <dbReference type="ARBA" id="ARBA00022692"/>
    </source>
</evidence>
<dbReference type="Pfam" id="PF13692">
    <property type="entry name" value="Glyco_trans_1_4"/>
    <property type="match status" value="1"/>
</dbReference>
<name>A0ABW4EXF9_9PSEU</name>
<dbReference type="SUPFAM" id="SSF53756">
    <property type="entry name" value="UDP-Glycosyltransferase/glycogen phosphorylase"/>
    <property type="match status" value="1"/>
</dbReference>
<gene>
    <name evidence="10" type="ORF">ACFSJD_20855</name>
</gene>
<evidence type="ECO:0000256" key="3">
    <source>
        <dbReference type="ARBA" id="ARBA00022676"/>
    </source>
</evidence>
<feature type="transmembrane region" description="Helical" evidence="8">
    <location>
        <begin position="6"/>
        <end position="28"/>
    </location>
</feature>
<dbReference type="GO" id="GO:0016757">
    <property type="term" value="F:glycosyltransferase activity"/>
    <property type="evidence" value="ECO:0007669"/>
    <property type="project" value="UniProtKB-KW"/>
</dbReference>
<organism evidence="10 11">
    <name type="scientific">Pseudonocardia yunnanensis</name>
    <dbReference type="NCBI Taxonomy" id="58107"/>
    <lineage>
        <taxon>Bacteria</taxon>
        <taxon>Bacillati</taxon>
        <taxon>Actinomycetota</taxon>
        <taxon>Actinomycetes</taxon>
        <taxon>Pseudonocardiales</taxon>
        <taxon>Pseudonocardiaceae</taxon>
        <taxon>Pseudonocardia</taxon>
    </lineage>
</organism>
<evidence type="ECO:0000256" key="6">
    <source>
        <dbReference type="ARBA" id="ARBA00022989"/>
    </source>
</evidence>
<feature type="transmembrane region" description="Helical" evidence="8">
    <location>
        <begin position="35"/>
        <end position="55"/>
    </location>
</feature>
<evidence type="ECO:0000313" key="10">
    <source>
        <dbReference type="EMBL" id="MFD1519958.1"/>
    </source>
</evidence>
<evidence type="ECO:0000259" key="9">
    <source>
        <dbReference type="Pfam" id="PF13231"/>
    </source>
</evidence>
<feature type="transmembrane region" description="Helical" evidence="8">
    <location>
        <begin position="737"/>
        <end position="760"/>
    </location>
</feature>
<evidence type="ECO:0000256" key="2">
    <source>
        <dbReference type="ARBA" id="ARBA00022475"/>
    </source>
</evidence>
<feature type="transmembrane region" description="Helical" evidence="8">
    <location>
        <begin position="802"/>
        <end position="821"/>
    </location>
</feature>
<keyword evidence="11" id="KW-1185">Reference proteome</keyword>
<dbReference type="PANTHER" id="PTHR33908">
    <property type="entry name" value="MANNOSYLTRANSFERASE YKCB-RELATED"/>
    <property type="match status" value="1"/>
</dbReference>
<dbReference type="RefSeq" id="WP_344723936.1">
    <property type="nucleotide sequence ID" value="NZ_BAAAUS010000023.1"/>
</dbReference>
<keyword evidence="5 8" id="KW-0812">Transmembrane</keyword>
<keyword evidence="7 8" id="KW-0472">Membrane</keyword>
<dbReference type="EC" id="2.4.-.-" evidence="10"/>
<feature type="transmembrane region" description="Helical" evidence="8">
    <location>
        <begin position="695"/>
        <end position="725"/>
    </location>
</feature>
<feature type="transmembrane region" description="Helical" evidence="8">
    <location>
        <begin position="880"/>
        <end position="899"/>
    </location>
</feature>
<comment type="subcellular location">
    <subcellularLocation>
        <location evidence="1">Cell membrane</location>
        <topology evidence="1">Multi-pass membrane protein</topology>
    </subcellularLocation>
</comment>
<keyword evidence="3 10" id="KW-0328">Glycosyltransferase</keyword>
<feature type="transmembrane region" description="Helical" evidence="8">
    <location>
        <begin position="828"/>
        <end position="847"/>
    </location>
</feature>
<feature type="non-terminal residue" evidence="10">
    <location>
        <position position="1"/>
    </location>
</feature>
<dbReference type="InterPro" id="IPR050297">
    <property type="entry name" value="LipidA_mod_glycosyltrf_83"/>
</dbReference>
<feature type="transmembrane region" description="Helical" evidence="8">
    <location>
        <begin position="531"/>
        <end position="551"/>
    </location>
</feature>
<dbReference type="Proteomes" id="UP001597114">
    <property type="component" value="Unassembled WGS sequence"/>
</dbReference>
<evidence type="ECO:0000313" key="11">
    <source>
        <dbReference type="Proteomes" id="UP001597114"/>
    </source>
</evidence>
<reference evidence="11" key="1">
    <citation type="journal article" date="2019" name="Int. J. Syst. Evol. Microbiol.">
        <title>The Global Catalogue of Microorganisms (GCM) 10K type strain sequencing project: providing services to taxonomists for standard genome sequencing and annotation.</title>
        <authorList>
            <consortium name="The Broad Institute Genomics Platform"/>
            <consortium name="The Broad Institute Genome Sequencing Center for Infectious Disease"/>
            <person name="Wu L."/>
            <person name="Ma J."/>
        </authorList>
    </citation>
    <scope>NUCLEOTIDE SEQUENCE [LARGE SCALE GENOMIC DNA]</scope>
    <source>
        <strain evidence="11">CCM 7043</strain>
    </source>
</reference>
<proteinExistence type="predicted"/>
<sequence>SLVLLPWLAAAGVGYAAVTVLTTVLLALRDYRRSQLALLAATLLMSAGFAAGWHLGGTYGLAIGSAAGALAATAVLTAIAAPYLPTGIGRATTIGAAACAVLMAALLLARPSPAVWLVMAAVAGWVTLLSGRRRDGSALAAPPLDRATGRPGLRILHLATAHTVGEPPAGHPLNRRIAKSHSVTVLAPRAPGHSARVRDGVQYLYAGGGGRPFTRALGFLTAVPAAVRRYDPDVVVTDLETLGSLATLLVRGRPTVGVAPPEEAPHASFAVRLAARRHTRVVARPDQLDQLPASARDRAMPDPDDREHRAALHIRPRLGCHVLYLAGDGNRWETNLVLAAWAKVAPRVDGDLVLCTGNRDLVAAATRVTTQLGIAHRVRALAPTTGLLRLERLAAARVVVPGIASGNRVALALEALATGTPVVAFDDPVLRPIVGPTCGVLVHRRDVAALATALTDVYTAEKRITAWAGRARNLASDRFRDLVAARRQEVYVAAAAAAAAEPDPAPAAEPARAVEPDRRTILRRAWTRHRVLAVLAPLVVVLAAFGVRAVGVTRSFELWVDEMLYAELGRSVSLGQLPNLPDGPFFLHPPGAFLLEGIVIRLFDLTGDSMSLVFQLRWLTVVLGAVSVVLAFVLVGKTTRPVFAWTAAAVLTFEPFVLRNNSRVFLETSAMALALAGMLVLVVELTRGRPRPPALLAAGLLLGFAVLTKDVIAVYAMAPVLLAALWRRTLDRGTAGILLGAAALPYALYLAAVSASGHWADWWSQKLGGVARASGAVQDTGFNAPGSPSLVERLIDQVGQFGSSYLLLLACPVAGLLACWSTRPERRLVGLAALCIGGFGVYSAAFGTFEEQYGYPVMIAGVVALAVIAAECLERRPARMPAVATVGALFTGLVVLLGVRAETTVDDGFEQARLWVEANLPADARVSVTNSTGEFAFASDPRFGVWPSAPLMEANGAEYILTQSHPTEQGYGYALPEMLDWLIANAQPVFRADGPTNGSTVIWHVTPQAVEQGALQDVGEPSRTYETER</sequence>
<keyword evidence="2" id="KW-1003">Cell membrane</keyword>
<accession>A0ABW4EXF9</accession>
<keyword evidence="4 10" id="KW-0808">Transferase</keyword>
<dbReference type="EMBL" id="JBHUCO010000022">
    <property type="protein sequence ID" value="MFD1519958.1"/>
    <property type="molecule type" value="Genomic_DNA"/>
</dbReference>
<dbReference type="PANTHER" id="PTHR33908:SF11">
    <property type="entry name" value="MEMBRANE PROTEIN"/>
    <property type="match status" value="1"/>
</dbReference>
<dbReference type="Pfam" id="PF13231">
    <property type="entry name" value="PMT_2"/>
    <property type="match status" value="1"/>
</dbReference>
<feature type="transmembrane region" description="Helical" evidence="8">
    <location>
        <begin position="853"/>
        <end position="873"/>
    </location>
</feature>
<feature type="transmembrane region" description="Helical" evidence="8">
    <location>
        <begin position="616"/>
        <end position="636"/>
    </location>
</feature>
<evidence type="ECO:0000256" key="1">
    <source>
        <dbReference type="ARBA" id="ARBA00004651"/>
    </source>
</evidence>
<feature type="transmembrane region" description="Helical" evidence="8">
    <location>
        <begin position="665"/>
        <end position="683"/>
    </location>
</feature>
<feature type="transmembrane region" description="Helical" evidence="8">
    <location>
        <begin position="114"/>
        <end position="131"/>
    </location>
</feature>
<comment type="caution">
    <text evidence="10">The sequence shown here is derived from an EMBL/GenBank/DDBJ whole genome shotgun (WGS) entry which is preliminary data.</text>
</comment>
<dbReference type="Gene3D" id="3.40.50.2000">
    <property type="entry name" value="Glycogen Phosphorylase B"/>
    <property type="match status" value="2"/>
</dbReference>
<feature type="transmembrane region" description="Helical" evidence="8">
    <location>
        <begin position="91"/>
        <end position="108"/>
    </location>
</feature>
<dbReference type="InterPro" id="IPR038731">
    <property type="entry name" value="RgtA/B/C-like"/>
</dbReference>
<evidence type="ECO:0000256" key="4">
    <source>
        <dbReference type="ARBA" id="ARBA00022679"/>
    </source>
</evidence>
<feature type="domain" description="Glycosyltransferase RgtA/B/C/D-like" evidence="9">
    <location>
        <begin position="588"/>
        <end position="732"/>
    </location>
</feature>
<evidence type="ECO:0000256" key="8">
    <source>
        <dbReference type="SAM" id="Phobius"/>
    </source>
</evidence>
<keyword evidence="6 8" id="KW-1133">Transmembrane helix</keyword>